<keyword evidence="10" id="KW-0812">Transmembrane</keyword>
<evidence type="ECO:0000256" key="3">
    <source>
        <dbReference type="ARBA" id="ARBA00012438"/>
    </source>
</evidence>
<dbReference type="SMART" id="SM00091">
    <property type="entry name" value="PAS"/>
    <property type="match status" value="1"/>
</dbReference>
<keyword evidence="6" id="KW-1003">Cell membrane</keyword>
<dbReference type="CDD" id="cd00130">
    <property type="entry name" value="PAS"/>
    <property type="match status" value="1"/>
</dbReference>
<evidence type="ECO:0000259" key="18">
    <source>
        <dbReference type="PROSITE" id="PS50109"/>
    </source>
</evidence>
<dbReference type="GO" id="GO:0006817">
    <property type="term" value="P:phosphate ion transport"/>
    <property type="evidence" value="ECO:0007669"/>
    <property type="project" value="UniProtKB-KW"/>
</dbReference>
<evidence type="ECO:0000313" key="21">
    <source>
        <dbReference type="Proteomes" id="UP000292939"/>
    </source>
</evidence>
<dbReference type="EC" id="2.7.13.3" evidence="3"/>
<dbReference type="PROSITE" id="PS50112">
    <property type="entry name" value="PAS"/>
    <property type="match status" value="1"/>
</dbReference>
<dbReference type="InterPro" id="IPR036890">
    <property type="entry name" value="HATPase_C_sf"/>
</dbReference>
<evidence type="ECO:0000256" key="2">
    <source>
        <dbReference type="ARBA" id="ARBA00004236"/>
    </source>
</evidence>
<evidence type="ECO:0000256" key="5">
    <source>
        <dbReference type="ARBA" id="ARBA00022448"/>
    </source>
</evidence>
<dbReference type="Gene3D" id="3.30.450.20">
    <property type="entry name" value="PAS domain"/>
    <property type="match status" value="1"/>
</dbReference>
<dbReference type="PRINTS" id="PR00344">
    <property type="entry name" value="BCTRLSENSOR"/>
</dbReference>
<dbReference type="PROSITE" id="PS50109">
    <property type="entry name" value="HIS_KIN"/>
    <property type="match status" value="1"/>
</dbReference>
<comment type="subcellular location">
    <subcellularLocation>
        <location evidence="2">Cell membrane</location>
    </subcellularLocation>
</comment>
<dbReference type="InterPro" id="IPR000014">
    <property type="entry name" value="PAS"/>
</dbReference>
<reference evidence="20 21" key="1">
    <citation type="submission" date="2018-07" db="EMBL/GenBank/DDBJ databases">
        <title>Exploring interactions and the metabolic potential of the ultra-small soil bacteria Hylemonella gracilis.</title>
        <authorList>
            <person name="Tyc O."/>
            <person name="Kulkarni P."/>
            <person name="Gawehns F."/>
            <person name="Hundscheid M."/>
            <person name="Zweers H."/>
            <person name="Garbeva P."/>
        </authorList>
    </citation>
    <scope>NUCLEOTIDE SEQUENCE [LARGE SCALE GENOMIC DNA]</scope>
    <source>
        <strain evidence="20 21">NS1</strain>
    </source>
</reference>
<dbReference type="InterPro" id="IPR003594">
    <property type="entry name" value="HATPase_dom"/>
</dbReference>
<evidence type="ECO:0000256" key="11">
    <source>
        <dbReference type="ARBA" id="ARBA00022741"/>
    </source>
</evidence>
<dbReference type="Gene3D" id="3.30.565.10">
    <property type="entry name" value="Histidine kinase-like ATPase, C-terminal domain"/>
    <property type="match status" value="1"/>
</dbReference>
<dbReference type="GO" id="GO:0005524">
    <property type="term" value="F:ATP binding"/>
    <property type="evidence" value="ECO:0007669"/>
    <property type="project" value="UniProtKB-KW"/>
</dbReference>
<feature type="domain" description="PAS" evidence="19">
    <location>
        <begin position="95"/>
        <end position="152"/>
    </location>
</feature>
<gene>
    <name evidence="20" type="primary">phoR</name>
    <name evidence="20" type="ORF">DW355_09510</name>
</gene>
<dbReference type="SUPFAM" id="SSF55874">
    <property type="entry name" value="ATPase domain of HSP90 chaperone/DNA topoisomerase II/histidine kinase"/>
    <property type="match status" value="1"/>
</dbReference>
<dbReference type="AlphaFoldDB" id="A0A4P6ULG5"/>
<proteinExistence type="predicted"/>
<dbReference type="InterPro" id="IPR004358">
    <property type="entry name" value="Sig_transdc_His_kin-like_C"/>
</dbReference>
<evidence type="ECO:0000256" key="8">
    <source>
        <dbReference type="ARBA" id="ARBA00022592"/>
    </source>
</evidence>
<keyword evidence="12 20" id="KW-0418">Kinase</keyword>
<keyword evidence="5" id="KW-0813">Transport</keyword>
<evidence type="ECO:0000256" key="17">
    <source>
        <dbReference type="ARBA" id="ARBA00025207"/>
    </source>
</evidence>
<dbReference type="GO" id="GO:0000155">
    <property type="term" value="F:phosphorelay sensor kinase activity"/>
    <property type="evidence" value="ECO:0007669"/>
    <property type="project" value="InterPro"/>
</dbReference>
<evidence type="ECO:0000313" key="20">
    <source>
        <dbReference type="EMBL" id="QBK04975.1"/>
    </source>
</evidence>
<evidence type="ECO:0000256" key="1">
    <source>
        <dbReference type="ARBA" id="ARBA00000085"/>
    </source>
</evidence>
<dbReference type="InterPro" id="IPR014310">
    <property type="entry name" value="Sig_transdc_His_kinase_PhoR"/>
</dbReference>
<dbReference type="FunFam" id="1.10.287.130:FF:000008">
    <property type="entry name" value="Two-component sensor histidine kinase"/>
    <property type="match status" value="1"/>
</dbReference>
<evidence type="ECO:0000256" key="16">
    <source>
        <dbReference type="ARBA" id="ARBA00023136"/>
    </source>
</evidence>
<dbReference type="PANTHER" id="PTHR45453:SF1">
    <property type="entry name" value="PHOSPHATE REGULON SENSOR PROTEIN PHOR"/>
    <property type="match status" value="1"/>
</dbReference>
<keyword evidence="14" id="KW-1133">Transmembrane helix</keyword>
<accession>A0A4P6ULG5</accession>
<name>A0A4P6ULG5_9BURK</name>
<evidence type="ECO:0000256" key="4">
    <source>
        <dbReference type="ARBA" id="ARBA00019665"/>
    </source>
</evidence>
<evidence type="ECO:0000256" key="12">
    <source>
        <dbReference type="ARBA" id="ARBA00022777"/>
    </source>
</evidence>
<keyword evidence="11" id="KW-0547">Nucleotide-binding</keyword>
<keyword evidence="15" id="KW-0902">Two-component regulatory system</keyword>
<dbReference type="InterPro" id="IPR036097">
    <property type="entry name" value="HisK_dim/P_sf"/>
</dbReference>
<dbReference type="Pfam" id="PF00512">
    <property type="entry name" value="HisKA"/>
    <property type="match status" value="1"/>
</dbReference>
<evidence type="ECO:0000256" key="10">
    <source>
        <dbReference type="ARBA" id="ARBA00022692"/>
    </source>
</evidence>
<dbReference type="Gene3D" id="1.10.287.130">
    <property type="match status" value="1"/>
</dbReference>
<evidence type="ECO:0000259" key="19">
    <source>
        <dbReference type="PROSITE" id="PS50112"/>
    </source>
</evidence>
<dbReference type="Pfam" id="PF13188">
    <property type="entry name" value="PAS_8"/>
    <property type="match status" value="1"/>
</dbReference>
<dbReference type="RefSeq" id="WP_131279604.1">
    <property type="nucleotide sequence ID" value="NZ_CP031395.1"/>
</dbReference>
<evidence type="ECO:0000256" key="6">
    <source>
        <dbReference type="ARBA" id="ARBA00022475"/>
    </source>
</evidence>
<evidence type="ECO:0000256" key="13">
    <source>
        <dbReference type="ARBA" id="ARBA00022840"/>
    </source>
</evidence>
<dbReference type="SUPFAM" id="SSF47384">
    <property type="entry name" value="Homodimeric domain of signal transducing histidine kinase"/>
    <property type="match status" value="1"/>
</dbReference>
<evidence type="ECO:0000256" key="7">
    <source>
        <dbReference type="ARBA" id="ARBA00022553"/>
    </source>
</evidence>
<evidence type="ECO:0000256" key="9">
    <source>
        <dbReference type="ARBA" id="ARBA00022679"/>
    </source>
</evidence>
<dbReference type="KEGG" id="hgr:DW355_09510"/>
<dbReference type="GO" id="GO:0005886">
    <property type="term" value="C:plasma membrane"/>
    <property type="evidence" value="ECO:0007669"/>
    <property type="project" value="UniProtKB-SubCell"/>
</dbReference>
<dbReference type="Pfam" id="PF02518">
    <property type="entry name" value="HATPase_c"/>
    <property type="match status" value="1"/>
</dbReference>
<dbReference type="InterPro" id="IPR003661">
    <property type="entry name" value="HisK_dim/P_dom"/>
</dbReference>
<dbReference type="SMART" id="SM00387">
    <property type="entry name" value="HATPase_c"/>
    <property type="match status" value="1"/>
</dbReference>
<dbReference type="NCBIfam" id="TIGR02966">
    <property type="entry name" value="phoR_proteo"/>
    <property type="match status" value="1"/>
</dbReference>
<dbReference type="GO" id="GO:0004721">
    <property type="term" value="F:phosphoprotein phosphatase activity"/>
    <property type="evidence" value="ECO:0007669"/>
    <property type="project" value="TreeGrafter"/>
</dbReference>
<dbReference type="PANTHER" id="PTHR45453">
    <property type="entry name" value="PHOSPHATE REGULON SENSOR PROTEIN PHOR"/>
    <property type="match status" value="1"/>
</dbReference>
<protein>
    <recommendedName>
        <fullName evidence="4">Phosphate regulon sensor protein PhoR</fullName>
        <ecNumber evidence="3">2.7.13.3</ecNumber>
    </recommendedName>
</protein>
<dbReference type="InterPro" id="IPR005467">
    <property type="entry name" value="His_kinase_dom"/>
</dbReference>
<keyword evidence="13" id="KW-0067">ATP-binding</keyword>
<dbReference type="GO" id="GO:0016036">
    <property type="term" value="P:cellular response to phosphate starvation"/>
    <property type="evidence" value="ECO:0007669"/>
    <property type="project" value="TreeGrafter"/>
</dbReference>
<comment type="function">
    <text evidence="17">Member of the two-component regulatory system PhoR/PhoB involved in the phosphate regulon genes expression. PhoR may function as a membrane-associated protein kinase that phosphorylates PhoB in response to environmental signals.</text>
</comment>
<evidence type="ECO:0000256" key="15">
    <source>
        <dbReference type="ARBA" id="ARBA00023012"/>
    </source>
</evidence>
<comment type="catalytic activity">
    <reaction evidence="1">
        <text>ATP + protein L-histidine = ADP + protein N-phospho-L-histidine.</text>
        <dbReference type="EC" id="2.7.13.3"/>
    </reaction>
</comment>
<keyword evidence="8" id="KW-0592">Phosphate transport</keyword>
<organism evidence="20 21">
    <name type="scientific">Hylemonella gracilis</name>
    <dbReference type="NCBI Taxonomy" id="80880"/>
    <lineage>
        <taxon>Bacteria</taxon>
        <taxon>Pseudomonadati</taxon>
        <taxon>Pseudomonadota</taxon>
        <taxon>Betaproteobacteria</taxon>
        <taxon>Burkholderiales</taxon>
        <taxon>Comamonadaceae</taxon>
        <taxon>Hylemonella</taxon>
    </lineage>
</organism>
<dbReference type="CDD" id="cd00082">
    <property type="entry name" value="HisKA"/>
    <property type="match status" value="1"/>
</dbReference>
<feature type="domain" description="Histidine kinase" evidence="18">
    <location>
        <begin position="217"/>
        <end position="459"/>
    </location>
</feature>
<keyword evidence="9" id="KW-0808">Transferase</keyword>
<dbReference type="InterPro" id="IPR050351">
    <property type="entry name" value="BphY/WalK/GraS-like"/>
</dbReference>
<dbReference type="EMBL" id="CP031395">
    <property type="protein sequence ID" value="QBK04975.1"/>
    <property type="molecule type" value="Genomic_DNA"/>
</dbReference>
<keyword evidence="16" id="KW-0472">Membrane</keyword>
<dbReference type="SMART" id="SM00388">
    <property type="entry name" value="HisKA"/>
    <property type="match status" value="1"/>
</dbReference>
<evidence type="ECO:0000256" key="14">
    <source>
        <dbReference type="ARBA" id="ARBA00022989"/>
    </source>
</evidence>
<dbReference type="OrthoDB" id="9813151at2"/>
<dbReference type="InterPro" id="IPR035965">
    <property type="entry name" value="PAS-like_dom_sf"/>
</dbReference>
<sequence length="466" mass="51019">MLLRIFSFLLFQALGAWLGYQIAPEALQIRGMLAGMLGAGMLWGLYDFTRGLRVLHWLRADALAIAPPLRLGLWGQVAERVSRAARMRERAARESELRLQNVLSALQASPNGVLLLDAAGRIEWLNQTAAAHLGLDPARDLQQHLVNLVRNPAFTAYLASGQYGGGVTLPGRNHSSMNPVRLSVQLHEYGEGRRLLLSRDVTMFEQAEAMRRDFVANVSHEIRTPLTVLSGFVETLQTLPLQEDERARYLDLMAQQAERMQALVSDLLMLSRLEGSPPPGGGEWLALQAVMRQLQQEAQTLSAVLHPVRSGASVSLSPATPGMKEGGQTLDFEPAPAYELAGAGTELHSALSNLVSNAVRYTPADGTVRCGWRLLQTDGRIDGAEFWVQDTGPGIAAEHIPRLTERFYRVDRSRSRETGGTGLGLAIVKHVAQRHGAELKIDSVLGQGSRFALVFPAHRLRPVAAH</sequence>
<dbReference type="SUPFAM" id="SSF55785">
    <property type="entry name" value="PYP-like sensor domain (PAS domain)"/>
    <property type="match status" value="1"/>
</dbReference>
<keyword evidence="7" id="KW-0597">Phosphoprotein</keyword>
<dbReference type="Proteomes" id="UP000292939">
    <property type="component" value="Chromosome"/>
</dbReference>